<dbReference type="Proteomes" id="UP000792063">
    <property type="component" value="Unassembled WGS sequence"/>
</dbReference>
<reference evidence="5" key="1">
    <citation type="journal article" date="2015" name="Genom Data">
        <title>Genome sequences of six Phytophthora species associated with forests in New Zealand.</title>
        <authorList>
            <person name="Studholme D.J."/>
            <person name="McDougal R.L."/>
            <person name="Sambles C."/>
            <person name="Hansen E."/>
            <person name="Hardy G."/>
            <person name="Grant M."/>
            <person name="Ganley R.J."/>
            <person name="Williams N.M."/>
        </authorList>
    </citation>
    <scope>NUCLEOTIDE SEQUENCE</scope>
    <source>
        <strain evidence="5">NZFS 2646</strain>
        <strain evidence="6">NZFS 3630</strain>
    </source>
</reference>
<evidence type="ECO:0000256" key="1">
    <source>
        <dbReference type="ARBA" id="ARBA00022692"/>
    </source>
</evidence>
<dbReference type="EMBL" id="JPWU03000416">
    <property type="protein sequence ID" value="KAG2516504.1"/>
    <property type="molecule type" value="Genomic_DNA"/>
</dbReference>
<dbReference type="Proteomes" id="UP000285624">
    <property type="component" value="Unassembled WGS sequence"/>
</dbReference>
<accession>A0A3R7KGJ4</accession>
<sequence>MSMDMTGIFCMGPGSVMGTSGFKWAGHDPMADCSTLWFETWGLTSVTRAALACTLVFLLAALSQYLTTSNGCQLQRSKTFTKRRLARNLALNGGNATTASFYDPELGSCCRQPQPAATEDSAVHPERPEVMASLEAKIMNLSVATYTTASGSIDHPTAAILPPTRSETAPTSVKVDNWTHLGDALMRGVRIFLAYLLMLVVMTYDLTLITSIVGGFMASFFVFGKDTAKVPVSADPCCS</sequence>
<evidence type="ECO:0000256" key="2">
    <source>
        <dbReference type="ARBA" id="ARBA00022989"/>
    </source>
</evidence>
<dbReference type="EMBL" id="JPWV03000405">
    <property type="protein sequence ID" value="KAG2512416.1"/>
    <property type="molecule type" value="Genomic_DNA"/>
</dbReference>
<proteinExistence type="inferred from homology"/>
<gene>
    <name evidence="7" type="ORF">BBI17_008258</name>
    <name evidence="8" type="ORF">BBO99_00007709</name>
    <name evidence="5" type="ORF">JM16_008073</name>
    <name evidence="6" type="ORF">JM18_008013</name>
</gene>
<dbReference type="GO" id="GO:0005375">
    <property type="term" value="F:copper ion transmembrane transporter activity"/>
    <property type="evidence" value="ECO:0007669"/>
    <property type="project" value="UniProtKB-UniRule"/>
</dbReference>
<comment type="caution">
    <text evidence="8">The sequence shown here is derived from an EMBL/GenBank/DDBJ whole genome shotgun (WGS) entry which is preliminary data.</text>
</comment>
<keyword evidence="4" id="KW-0187">Copper transport</keyword>
<dbReference type="AlphaFoldDB" id="A0A3R7KGJ4"/>
<evidence type="ECO:0000256" key="4">
    <source>
        <dbReference type="RuleBase" id="RU367022"/>
    </source>
</evidence>
<keyword evidence="1 4" id="KW-0812">Transmembrane</keyword>
<feature type="transmembrane region" description="Helical" evidence="4">
    <location>
        <begin position="192"/>
        <end position="223"/>
    </location>
</feature>
<evidence type="ECO:0000313" key="9">
    <source>
        <dbReference type="Proteomes" id="UP000285624"/>
    </source>
</evidence>
<comment type="subcellular location">
    <subcellularLocation>
        <location evidence="4">Membrane</location>
        <topology evidence="4">Multi-pass membrane protein</topology>
    </subcellularLocation>
</comment>
<comment type="similarity">
    <text evidence="4">Belongs to the copper transporter (Ctr) (TC 1.A.56) family. SLC31A subfamily.</text>
</comment>
<evidence type="ECO:0000313" key="7">
    <source>
        <dbReference type="EMBL" id="RLM95392.1"/>
    </source>
</evidence>
<feature type="transmembrane region" description="Helical" evidence="4">
    <location>
        <begin position="46"/>
        <end position="66"/>
    </location>
</feature>
<evidence type="ECO:0000313" key="10">
    <source>
        <dbReference type="Proteomes" id="UP000285883"/>
    </source>
</evidence>
<organism evidence="8 9">
    <name type="scientific">Phytophthora kernoviae</name>
    <dbReference type="NCBI Taxonomy" id="325452"/>
    <lineage>
        <taxon>Eukaryota</taxon>
        <taxon>Sar</taxon>
        <taxon>Stramenopiles</taxon>
        <taxon>Oomycota</taxon>
        <taxon>Peronosporomycetes</taxon>
        <taxon>Peronosporales</taxon>
        <taxon>Peronosporaceae</taxon>
        <taxon>Phytophthora</taxon>
    </lineage>
</organism>
<keyword evidence="9" id="KW-1185">Reference proteome</keyword>
<name>A0A3R7KGJ4_9STRA</name>
<keyword evidence="4" id="KW-0813">Transport</keyword>
<reference evidence="5" key="3">
    <citation type="submission" date="2020-06" db="EMBL/GenBank/DDBJ databases">
        <authorList>
            <person name="Studholme D.J."/>
        </authorList>
    </citation>
    <scope>NUCLEOTIDE SEQUENCE</scope>
    <source>
        <strain evidence="5">NZFS 2646</strain>
        <strain evidence="6">NZFS 3630</strain>
    </source>
</reference>
<dbReference type="EMBL" id="MBDN02000334">
    <property type="protein sequence ID" value="RLN76251.1"/>
    <property type="molecule type" value="Genomic_DNA"/>
</dbReference>
<evidence type="ECO:0000313" key="6">
    <source>
        <dbReference type="EMBL" id="KAG2516504.1"/>
    </source>
</evidence>
<evidence type="ECO:0000256" key="3">
    <source>
        <dbReference type="ARBA" id="ARBA00023136"/>
    </source>
</evidence>
<dbReference type="InterPro" id="IPR007274">
    <property type="entry name" value="Cop_transporter"/>
</dbReference>
<keyword evidence="4" id="KW-0186">Copper</keyword>
<evidence type="ECO:0000313" key="5">
    <source>
        <dbReference type="EMBL" id="KAG2512416.1"/>
    </source>
</evidence>
<reference evidence="9 10" key="2">
    <citation type="submission" date="2018-07" db="EMBL/GenBank/DDBJ databases">
        <title>Genome sequencing of oomycete isolates from Chile give support for New Zealand origin for Phytophthora kernoviae and make available the first Nothophytophthora sp. genome.</title>
        <authorList>
            <person name="Studholme D.J."/>
            <person name="Sanfuentes E."/>
            <person name="Panda P."/>
            <person name="Hill R."/>
            <person name="Sambles C."/>
            <person name="Grant M."/>
            <person name="Williams N.M."/>
            <person name="Mcdougal R.L."/>
        </authorList>
    </citation>
    <scope>NUCLEOTIDE SEQUENCE [LARGE SCALE GENOMIC DNA]</scope>
    <source>
        <strain evidence="7">Chile2</strain>
        <strain evidence="8">Chile4</strain>
    </source>
</reference>
<keyword evidence="3 4" id="KW-0472">Membrane</keyword>
<dbReference type="EMBL" id="MAYM02002381">
    <property type="protein sequence ID" value="RLM95392.1"/>
    <property type="molecule type" value="Genomic_DNA"/>
</dbReference>
<dbReference type="PANTHER" id="PTHR12483:SF115">
    <property type="entry name" value="COPPER TRANSPORT PROTEIN"/>
    <property type="match status" value="1"/>
</dbReference>
<keyword evidence="2 4" id="KW-1133">Transmembrane helix</keyword>
<dbReference type="Proteomes" id="UP000785171">
    <property type="component" value="Unassembled WGS sequence"/>
</dbReference>
<protein>
    <recommendedName>
        <fullName evidence="4">Copper transport protein</fullName>
    </recommendedName>
</protein>
<dbReference type="GO" id="GO:0016020">
    <property type="term" value="C:membrane"/>
    <property type="evidence" value="ECO:0007669"/>
    <property type="project" value="UniProtKB-SubCell"/>
</dbReference>
<evidence type="ECO:0000313" key="8">
    <source>
        <dbReference type="EMBL" id="RLN76251.1"/>
    </source>
</evidence>
<keyword evidence="4" id="KW-0406">Ion transport</keyword>
<dbReference type="Pfam" id="PF04145">
    <property type="entry name" value="Ctr"/>
    <property type="match status" value="1"/>
</dbReference>
<dbReference type="PANTHER" id="PTHR12483">
    <property type="entry name" value="SOLUTE CARRIER FAMILY 31 COPPER TRANSPORTERS"/>
    <property type="match status" value="1"/>
</dbReference>
<dbReference type="Proteomes" id="UP000285883">
    <property type="component" value="Unassembled WGS sequence"/>
</dbReference>